<sequence length="286" mass="33213">MLNLGNPDAREWITQIIIGYLKSEKIDHYRQDFNMNPLPFWTENDAPDRIGVHEMRHIEGLYLFWDALRREFPDLFIDNCASGGRRLDFILADYGYPLCQSDYATFGAYRSTCMQLENYFLDDVYPLHVGQSWLPEGDLYAALSCTGTGIGSKVWQFNGRFPDSGHDFNLHRKTLSLIARIRDYKIAGDYYPLTQHAEELENWCAYQVHLPETGEGCVVYFRRRESPAATQLLRLHRIVPERTYRLEFSDGRNREFSGDALAGLTVELAEPRSVGIIFYRMKRDAK</sequence>
<dbReference type="SUPFAM" id="SSF51445">
    <property type="entry name" value="(Trans)glycosidases"/>
    <property type="match status" value="1"/>
</dbReference>
<evidence type="ECO:0000313" key="3">
    <source>
        <dbReference type="EMBL" id="MPM77558.1"/>
    </source>
</evidence>
<dbReference type="AlphaFoldDB" id="A0A645CKY1"/>
<gene>
    <name evidence="3" type="ORF">SDC9_124564</name>
</gene>
<accession>A0A645CKY1</accession>
<dbReference type="InterPro" id="IPR013785">
    <property type="entry name" value="Aldolase_TIM"/>
</dbReference>
<dbReference type="Gene3D" id="2.60.40.1180">
    <property type="entry name" value="Golgi alpha-mannosidase II"/>
    <property type="match status" value="1"/>
</dbReference>
<reference evidence="3" key="1">
    <citation type="submission" date="2019-08" db="EMBL/GenBank/DDBJ databases">
        <authorList>
            <person name="Kucharzyk K."/>
            <person name="Murdoch R.W."/>
            <person name="Higgins S."/>
            <person name="Loffler F."/>
        </authorList>
    </citation>
    <scope>NUCLEOTIDE SEQUENCE</scope>
</reference>
<protein>
    <recommendedName>
        <fullName evidence="4">Alpha-galactosidase</fullName>
    </recommendedName>
</protein>
<proteinExistence type="predicted"/>
<evidence type="ECO:0000256" key="1">
    <source>
        <dbReference type="ARBA" id="ARBA00022801"/>
    </source>
</evidence>
<dbReference type="GO" id="GO:0016798">
    <property type="term" value="F:hydrolase activity, acting on glycosyl bonds"/>
    <property type="evidence" value="ECO:0007669"/>
    <property type="project" value="UniProtKB-KW"/>
</dbReference>
<dbReference type="EMBL" id="VSSQ01028029">
    <property type="protein sequence ID" value="MPM77558.1"/>
    <property type="molecule type" value="Genomic_DNA"/>
</dbReference>
<dbReference type="Pfam" id="PF02065">
    <property type="entry name" value="Melibiase"/>
    <property type="match status" value="1"/>
</dbReference>
<keyword evidence="2" id="KW-0326">Glycosidase</keyword>
<keyword evidence="1" id="KW-0378">Hydrolase</keyword>
<dbReference type="InterPro" id="IPR017853">
    <property type="entry name" value="GH"/>
</dbReference>
<evidence type="ECO:0000256" key="2">
    <source>
        <dbReference type="ARBA" id="ARBA00023295"/>
    </source>
</evidence>
<comment type="caution">
    <text evidence="3">The sequence shown here is derived from an EMBL/GenBank/DDBJ whole genome shotgun (WGS) entry which is preliminary data.</text>
</comment>
<name>A0A645CKY1_9ZZZZ</name>
<dbReference type="InterPro" id="IPR013780">
    <property type="entry name" value="Glyco_hydro_b"/>
</dbReference>
<dbReference type="Gene3D" id="3.20.20.70">
    <property type="entry name" value="Aldolase class I"/>
    <property type="match status" value="1"/>
</dbReference>
<evidence type="ECO:0008006" key="4">
    <source>
        <dbReference type="Google" id="ProtNLM"/>
    </source>
</evidence>
<organism evidence="3">
    <name type="scientific">bioreactor metagenome</name>
    <dbReference type="NCBI Taxonomy" id="1076179"/>
    <lineage>
        <taxon>unclassified sequences</taxon>
        <taxon>metagenomes</taxon>
        <taxon>ecological metagenomes</taxon>
    </lineage>
</organism>